<evidence type="ECO:0000256" key="4">
    <source>
        <dbReference type="ARBA" id="ARBA00023125"/>
    </source>
</evidence>
<reference evidence="8 9" key="1">
    <citation type="submission" date="2016-10" db="EMBL/GenBank/DDBJ databases">
        <authorList>
            <person name="de Groot N.N."/>
        </authorList>
    </citation>
    <scope>NUCLEOTIDE SEQUENCE [LARGE SCALE GENOMIC DNA]</scope>
    <source>
        <strain evidence="8 9">APO</strain>
    </source>
</reference>
<sequence length="173" mass="20575">MTSVSSQHKLFQETYERLWPQVYQYAYYRLQSKEEAEEISQEVFRKVFQQVKKGKIEEEKIRAYIFAALRNTIYDTWRQKGRSPKVVEFDQVSDKNMFTSENQKIEENMMVREALKKLPETYQQVVVWRIVEGYPLQEVAERLGKPVGTVKSLQFRGVKKLKEILEEGGYFNG</sequence>
<gene>
    <name evidence="8" type="ORF">SAMN05192546_102376</name>
</gene>
<dbReference type="InterPro" id="IPR007627">
    <property type="entry name" value="RNA_pol_sigma70_r2"/>
</dbReference>
<evidence type="ECO:0000256" key="5">
    <source>
        <dbReference type="ARBA" id="ARBA00023163"/>
    </source>
</evidence>
<dbReference type="InterPro" id="IPR039425">
    <property type="entry name" value="RNA_pol_sigma-70-like"/>
</dbReference>
<dbReference type="OrthoDB" id="9784984at2"/>
<accession>A0A1H3KJS1</accession>
<protein>
    <submittedName>
        <fullName evidence="8">RNA polymerase sigma-70 factor, ECF subfamily</fullName>
    </submittedName>
</protein>
<dbReference type="SUPFAM" id="SSF88946">
    <property type="entry name" value="Sigma2 domain of RNA polymerase sigma factors"/>
    <property type="match status" value="1"/>
</dbReference>
<dbReference type="AlphaFoldDB" id="A0A1H3KJS1"/>
<dbReference type="CDD" id="cd06171">
    <property type="entry name" value="Sigma70_r4"/>
    <property type="match status" value="1"/>
</dbReference>
<dbReference type="SUPFAM" id="SSF88659">
    <property type="entry name" value="Sigma3 and sigma4 domains of RNA polymerase sigma factors"/>
    <property type="match status" value="1"/>
</dbReference>
<keyword evidence="4" id="KW-0238">DNA-binding</keyword>
<keyword evidence="2" id="KW-0805">Transcription regulation</keyword>
<evidence type="ECO:0000256" key="2">
    <source>
        <dbReference type="ARBA" id="ARBA00023015"/>
    </source>
</evidence>
<dbReference type="InterPro" id="IPR013249">
    <property type="entry name" value="RNA_pol_sigma70_r4_t2"/>
</dbReference>
<feature type="domain" description="RNA polymerase sigma factor 70 region 4 type 2" evidence="7">
    <location>
        <begin position="109"/>
        <end position="161"/>
    </location>
</feature>
<evidence type="ECO:0000313" key="8">
    <source>
        <dbReference type="EMBL" id="SDY51918.1"/>
    </source>
</evidence>
<comment type="similarity">
    <text evidence="1">Belongs to the sigma-70 factor family. ECF subfamily.</text>
</comment>
<dbReference type="Gene3D" id="1.10.10.10">
    <property type="entry name" value="Winged helix-like DNA-binding domain superfamily/Winged helix DNA-binding domain"/>
    <property type="match status" value="1"/>
</dbReference>
<dbReference type="Proteomes" id="UP000199230">
    <property type="component" value="Unassembled WGS sequence"/>
</dbReference>
<dbReference type="RefSeq" id="WP_093311383.1">
    <property type="nucleotide sequence ID" value="NZ_FNPV01000002.1"/>
</dbReference>
<proteinExistence type="inferred from homology"/>
<dbReference type="STRING" id="159292.SAMN05192546_102376"/>
<name>A0A1H3KJS1_9FIRM</name>
<dbReference type="Pfam" id="PF08281">
    <property type="entry name" value="Sigma70_r4_2"/>
    <property type="match status" value="1"/>
</dbReference>
<dbReference type="GO" id="GO:0006352">
    <property type="term" value="P:DNA-templated transcription initiation"/>
    <property type="evidence" value="ECO:0007669"/>
    <property type="project" value="InterPro"/>
</dbReference>
<evidence type="ECO:0000259" key="6">
    <source>
        <dbReference type="Pfam" id="PF04542"/>
    </source>
</evidence>
<dbReference type="InterPro" id="IPR014284">
    <property type="entry name" value="RNA_pol_sigma-70_dom"/>
</dbReference>
<dbReference type="Gene3D" id="1.10.1740.10">
    <property type="match status" value="1"/>
</dbReference>
<dbReference type="GO" id="GO:0016987">
    <property type="term" value="F:sigma factor activity"/>
    <property type="evidence" value="ECO:0007669"/>
    <property type="project" value="UniProtKB-KW"/>
</dbReference>
<dbReference type="EMBL" id="FNPV01000002">
    <property type="protein sequence ID" value="SDY51918.1"/>
    <property type="molecule type" value="Genomic_DNA"/>
</dbReference>
<organism evidence="8 9">
    <name type="scientific">Tindallia californiensis</name>
    <dbReference type="NCBI Taxonomy" id="159292"/>
    <lineage>
        <taxon>Bacteria</taxon>
        <taxon>Bacillati</taxon>
        <taxon>Bacillota</taxon>
        <taxon>Clostridia</taxon>
        <taxon>Peptostreptococcales</taxon>
        <taxon>Tindalliaceae</taxon>
        <taxon>Tindallia</taxon>
    </lineage>
</organism>
<evidence type="ECO:0000313" key="9">
    <source>
        <dbReference type="Proteomes" id="UP000199230"/>
    </source>
</evidence>
<dbReference type="PANTHER" id="PTHR43133">
    <property type="entry name" value="RNA POLYMERASE ECF-TYPE SIGMA FACTO"/>
    <property type="match status" value="1"/>
</dbReference>
<dbReference type="NCBIfam" id="TIGR02937">
    <property type="entry name" value="sigma70-ECF"/>
    <property type="match status" value="1"/>
</dbReference>
<evidence type="ECO:0000259" key="7">
    <source>
        <dbReference type="Pfam" id="PF08281"/>
    </source>
</evidence>
<keyword evidence="3" id="KW-0731">Sigma factor</keyword>
<dbReference type="InterPro" id="IPR036388">
    <property type="entry name" value="WH-like_DNA-bd_sf"/>
</dbReference>
<dbReference type="Pfam" id="PF04542">
    <property type="entry name" value="Sigma70_r2"/>
    <property type="match status" value="1"/>
</dbReference>
<feature type="domain" description="RNA polymerase sigma-70 region 2" evidence="6">
    <location>
        <begin position="15"/>
        <end position="82"/>
    </location>
</feature>
<evidence type="ECO:0000256" key="3">
    <source>
        <dbReference type="ARBA" id="ARBA00023082"/>
    </source>
</evidence>
<dbReference type="InterPro" id="IPR013325">
    <property type="entry name" value="RNA_pol_sigma_r2"/>
</dbReference>
<dbReference type="InterPro" id="IPR013324">
    <property type="entry name" value="RNA_pol_sigma_r3/r4-like"/>
</dbReference>
<dbReference type="GO" id="GO:0003677">
    <property type="term" value="F:DNA binding"/>
    <property type="evidence" value="ECO:0007669"/>
    <property type="project" value="UniProtKB-KW"/>
</dbReference>
<keyword evidence="5" id="KW-0804">Transcription</keyword>
<evidence type="ECO:0000256" key="1">
    <source>
        <dbReference type="ARBA" id="ARBA00010641"/>
    </source>
</evidence>
<dbReference type="PANTHER" id="PTHR43133:SF8">
    <property type="entry name" value="RNA POLYMERASE SIGMA FACTOR HI_1459-RELATED"/>
    <property type="match status" value="1"/>
</dbReference>
<keyword evidence="9" id="KW-1185">Reference proteome</keyword>